<organism evidence="9 10">
    <name type="scientific">Sporosarcina psychrophila</name>
    <name type="common">Bacillus psychrophilus</name>
    <dbReference type="NCBI Taxonomy" id="1476"/>
    <lineage>
        <taxon>Bacteria</taxon>
        <taxon>Bacillati</taxon>
        <taxon>Bacillota</taxon>
        <taxon>Bacilli</taxon>
        <taxon>Bacillales</taxon>
        <taxon>Caryophanaceae</taxon>
        <taxon>Sporosarcina</taxon>
    </lineage>
</organism>
<evidence type="ECO:0000256" key="7">
    <source>
        <dbReference type="ARBA" id="ARBA00023288"/>
    </source>
</evidence>
<dbReference type="PROSITE" id="PS01037">
    <property type="entry name" value="SBP_BACTERIAL_1"/>
    <property type="match status" value="1"/>
</dbReference>
<evidence type="ECO:0000256" key="2">
    <source>
        <dbReference type="ARBA" id="ARBA00022448"/>
    </source>
</evidence>
<name>A0ABV2K9D4_SPOPS</name>
<evidence type="ECO:0000313" key="10">
    <source>
        <dbReference type="Proteomes" id="UP001549104"/>
    </source>
</evidence>
<dbReference type="InterPro" id="IPR050490">
    <property type="entry name" value="Bact_solute-bd_prot1"/>
</dbReference>
<dbReference type="PANTHER" id="PTHR43649:SF33">
    <property type="entry name" value="POLYGALACTURONAN_RHAMNOGALACTURONAN-BINDING PROTEIN YTCQ"/>
    <property type="match status" value="1"/>
</dbReference>
<protein>
    <submittedName>
        <fullName evidence="9">Raffinose/stachyose/melibiose transport system substrate-binding protein</fullName>
    </submittedName>
</protein>
<keyword evidence="5" id="KW-0472">Membrane</keyword>
<dbReference type="PANTHER" id="PTHR43649">
    <property type="entry name" value="ARABINOSE-BINDING PROTEIN-RELATED"/>
    <property type="match status" value="1"/>
</dbReference>
<dbReference type="Gene3D" id="3.40.190.10">
    <property type="entry name" value="Periplasmic binding protein-like II"/>
    <property type="match status" value="2"/>
</dbReference>
<keyword evidence="2" id="KW-0813">Transport</keyword>
<evidence type="ECO:0000256" key="6">
    <source>
        <dbReference type="ARBA" id="ARBA00023139"/>
    </source>
</evidence>
<keyword evidence="10" id="KW-1185">Reference proteome</keyword>
<dbReference type="Proteomes" id="UP001549104">
    <property type="component" value="Unassembled WGS sequence"/>
</dbReference>
<dbReference type="EMBL" id="JBEPME010000002">
    <property type="protein sequence ID" value="MET3656689.1"/>
    <property type="molecule type" value="Genomic_DNA"/>
</dbReference>
<keyword evidence="6" id="KW-0564">Palmitate</keyword>
<evidence type="ECO:0000256" key="5">
    <source>
        <dbReference type="ARBA" id="ARBA00023136"/>
    </source>
</evidence>
<proteinExistence type="inferred from homology"/>
<dbReference type="SUPFAM" id="SSF53850">
    <property type="entry name" value="Periplasmic binding protein-like II"/>
    <property type="match status" value="1"/>
</dbReference>
<dbReference type="InterPro" id="IPR006059">
    <property type="entry name" value="SBP"/>
</dbReference>
<evidence type="ECO:0000313" key="9">
    <source>
        <dbReference type="EMBL" id="MET3656689.1"/>
    </source>
</evidence>
<gene>
    <name evidence="9" type="ORF">ABIC55_001776</name>
</gene>
<keyword evidence="3" id="KW-1003">Cell membrane</keyword>
<dbReference type="InterPro" id="IPR006061">
    <property type="entry name" value="SBP_1_CS"/>
</dbReference>
<evidence type="ECO:0000256" key="3">
    <source>
        <dbReference type="ARBA" id="ARBA00022475"/>
    </source>
</evidence>
<evidence type="ECO:0000256" key="8">
    <source>
        <dbReference type="SAM" id="SignalP"/>
    </source>
</evidence>
<feature type="signal peptide" evidence="8">
    <location>
        <begin position="1"/>
        <end position="22"/>
    </location>
</feature>
<evidence type="ECO:0000256" key="1">
    <source>
        <dbReference type="ARBA" id="ARBA00008520"/>
    </source>
</evidence>
<dbReference type="PROSITE" id="PS51257">
    <property type="entry name" value="PROKAR_LIPOPROTEIN"/>
    <property type="match status" value="1"/>
</dbReference>
<comment type="caution">
    <text evidence="9">The sequence shown here is derived from an EMBL/GenBank/DDBJ whole genome shotgun (WGS) entry which is preliminary data.</text>
</comment>
<reference evidence="9 10" key="1">
    <citation type="submission" date="2024-06" db="EMBL/GenBank/DDBJ databases">
        <title>Sorghum-associated microbial communities from plants grown in Nebraska, USA.</title>
        <authorList>
            <person name="Schachtman D."/>
        </authorList>
    </citation>
    <scope>NUCLEOTIDE SEQUENCE [LARGE SCALE GENOMIC DNA]</scope>
    <source>
        <strain evidence="9 10">1288</strain>
    </source>
</reference>
<accession>A0ABV2K9D4</accession>
<dbReference type="RefSeq" id="WP_187047579.1">
    <property type="nucleotide sequence ID" value="NZ_JBEPME010000002.1"/>
</dbReference>
<sequence length="433" mass="48175">MRKKKRFWGLVSVFLISSLALVGCSGSEGEGKDNASGDQVTVDIFQFKVEIKDQFENLVEVYEKENPDVKINVKTVGGGNDYGASLKTAFSSGEEPDIFNVGGPSAVEEYKDYLADVSDTDAAKIALEGTLDTVRNGDEVLGLPFNQEGYGLIYNKRIFKEAGINPDEIITFDDLENAVESLDSQKKKLGIDAVFALAAKEKWVIGNHLANIFFAPEFNNDAIEAFNGKTIAFEKSDELKRHLDLENKYSVQPVLSLDYSQQVEQLFSLEKVAIIQQGNWVYNSIYDMDPELAENNIGIIPVPVEGLEGHIPAGVPMYWAVNSNSDEKVVQASKDFLNWMYTSETGKNAVLEDFKFIPAYKDYDSSKIADPLSQTIYEYASKGNTIQGWVFQGAPTGWSENVLGASMQKYLSGGIAWDEMINEVQVKWEEERK</sequence>
<evidence type="ECO:0000256" key="4">
    <source>
        <dbReference type="ARBA" id="ARBA00022729"/>
    </source>
</evidence>
<keyword evidence="4 8" id="KW-0732">Signal</keyword>
<keyword evidence="7" id="KW-0449">Lipoprotein</keyword>
<dbReference type="Pfam" id="PF01547">
    <property type="entry name" value="SBP_bac_1"/>
    <property type="match status" value="1"/>
</dbReference>
<feature type="chain" id="PRO_5047379312" evidence="8">
    <location>
        <begin position="23"/>
        <end position="433"/>
    </location>
</feature>
<comment type="similarity">
    <text evidence="1">Belongs to the bacterial solute-binding protein 1 family.</text>
</comment>